<keyword evidence="3" id="KW-1185">Reference proteome</keyword>
<name>A0AAV0B755_PHAPC</name>
<proteinExistence type="predicted"/>
<reference evidence="2" key="1">
    <citation type="submission" date="2022-06" db="EMBL/GenBank/DDBJ databases">
        <authorList>
            <consortium name="SYNGENTA / RWTH Aachen University"/>
        </authorList>
    </citation>
    <scope>NUCLEOTIDE SEQUENCE</scope>
</reference>
<dbReference type="EMBL" id="CALTRL010004283">
    <property type="protein sequence ID" value="CAH7682793.1"/>
    <property type="molecule type" value="Genomic_DNA"/>
</dbReference>
<protein>
    <submittedName>
        <fullName evidence="2">Uncharacterized protein</fullName>
    </submittedName>
</protein>
<dbReference type="Proteomes" id="UP001153365">
    <property type="component" value="Unassembled WGS sequence"/>
</dbReference>
<accession>A0AAV0B755</accession>
<feature type="region of interest" description="Disordered" evidence="1">
    <location>
        <begin position="45"/>
        <end position="68"/>
    </location>
</feature>
<organism evidence="2 3">
    <name type="scientific">Phakopsora pachyrhizi</name>
    <name type="common">Asian soybean rust disease fungus</name>
    <dbReference type="NCBI Taxonomy" id="170000"/>
    <lineage>
        <taxon>Eukaryota</taxon>
        <taxon>Fungi</taxon>
        <taxon>Dikarya</taxon>
        <taxon>Basidiomycota</taxon>
        <taxon>Pucciniomycotina</taxon>
        <taxon>Pucciniomycetes</taxon>
        <taxon>Pucciniales</taxon>
        <taxon>Phakopsoraceae</taxon>
        <taxon>Phakopsora</taxon>
    </lineage>
</organism>
<evidence type="ECO:0000313" key="2">
    <source>
        <dbReference type="EMBL" id="CAH7682793.1"/>
    </source>
</evidence>
<evidence type="ECO:0000313" key="3">
    <source>
        <dbReference type="Proteomes" id="UP001153365"/>
    </source>
</evidence>
<gene>
    <name evidence="2" type="ORF">PPACK8108_LOCUS15896</name>
</gene>
<comment type="caution">
    <text evidence="2">The sequence shown here is derived from an EMBL/GenBank/DDBJ whole genome shotgun (WGS) entry which is preliminary data.</text>
</comment>
<dbReference type="AlphaFoldDB" id="A0AAV0B755"/>
<evidence type="ECO:0000256" key="1">
    <source>
        <dbReference type="SAM" id="MobiDB-lite"/>
    </source>
</evidence>
<sequence>MTKFLLHFLISKTSTKIFRIKTTGKSPSKPIELELTAGILENNTRTSEISDPSSKEYDLNNSQTSRNEKKHGIAVKMVEVPPGDEKKQALGSKRVRKRQKSVVSIDLTKITQNNKSSFEENAAGSLKVVKNPSKGIINTGKEESLEKMLKDSVDHFKLESKDLKKTRSKKIPLELFFKTIDSYADSKLINSDLIQRWIQTMGVKYSEKSLINLFLSHKKVAISRSLIVKFQEVFKNQLSKELENSVQNFLDSVEAQIRKNCGEVFYIANHQVNSFLASLPGMYFKVREKSLEGNSGEHKSQNINKLANIIVGSLDSISWTNLFSADENLKLFEKREIILKSQRFQNSEHSYKTFLNMRFTLRKLFLVYSTIINKIFCEGEKDLMENFLERQKNAISFFDTAWKLLEVDDDGLFFIDNDRLPLNGGIKEEFLSTYYLNSARRHPVGSFQFKFTNKRVCKIDVQWKIIALWLAGRRLELYKIFYTRDRKTINSMFKLKNFINSVFLCLLRG</sequence>